<accession>A0A917E8H0</accession>
<reference evidence="1 2" key="1">
    <citation type="journal article" date="2014" name="Int. J. Syst. Evol. Microbiol.">
        <title>Complete genome sequence of Corynebacterium casei LMG S-19264T (=DSM 44701T), isolated from a smear-ripened cheese.</title>
        <authorList>
            <consortium name="US DOE Joint Genome Institute (JGI-PGF)"/>
            <person name="Walter F."/>
            <person name="Albersmeier A."/>
            <person name="Kalinowski J."/>
            <person name="Ruckert C."/>
        </authorList>
    </citation>
    <scope>NUCLEOTIDE SEQUENCE [LARGE SCALE GENOMIC DNA]</scope>
    <source>
        <strain evidence="1 2">CGMCC 1.12925</strain>
    </source>
</reference>
<dbReference type="EMBL" id="BMGL01000008">
    <property type="protein sequence ID" value="GGE15245.1"/>
    <property type="molecule type" value="Genomic_DNA"/>
</dbReference>
<evidence type="ECO:0000313" key="2">
    <source>
        <dbReference type="Proteomes" id="UP000599688"/>
    </source>
</evidence>
<evidence type="ECO:0000313" key="1">
    <source>
        <dbReference type="EMBL" id="GGE15245.1"/>
    </source>
</evidence>
<gene>
    <name evidence="1" type="ORF">GCM10010831_15730</name>
</gene>
<evidence type="ECO:0008006" key="3">
    <source>
        <dbReference type="Google" id="ProtNLM"/>
    </source>
</evidence>
<organism evidence="1 2">
    <name type="scientific">Psychroflexus salis</name>
    <dbReference type="NCBI Taxonomy" id="1526574"/>
    <lineage>
        <taxon>Bacteria</taxon>
        <taxon>Pseudomonadati</taxon>
        <taxon>Bacteroidota</taxon>
        <taxon>Flavobacteriia</taxon>
        <taxon>Flavobacteriales</taxon>
        <taxon>Flavobacteriaceae</taxon>
        <taxon>Psychroflexus</taxon>
    </lineage>
</organism>
<proteinExistence type="predicted"/>
<dbReference type="Proteomes" id="UP000599688">
    <property type="component" value="Unassembled WGS sequence"/>
</dbReference>
<dbReference type="Pfam" id="PF11138">
    <property type="entry name" value="DUF2911"/>
    <property type="match status" value="1"/>
</dbReference>
<dbReference type="AlphaFoldDB" id="A0A917E8H0"/>
<sequence length="206" mass="23875">MLFTFIICSSLSVNAQSFSDLDKSPMDAVMVRNEDNSPLVRIIYSRPFKRGREIFGNLVPFEKVWRTGANETTEIRFYEHCYVNGQPIKKGTYALFSIPNEDEWTIIINQNYQDWGAYNYKESADVLRFNLKVQETATSVEQFSISTRPAKNGAYLFMGWDNTFLRFTVKPDPSLFPEEIEVEDDLPAKTQTSKKTKKTKRFLGIF</sequence>
<protein>
    <recommendedName>
        <fullName evidence="3">DUF2911 domain-containing protein</fullName>
    </recommendedName>
</protein>
<dbReference type="InterPro" id="IPR021314">
    <property type="entry name" value="DUF2911"/>
</dbReference>
<name>A0A917E8H0_9FLAO</name>
<comment type="caution">
    <text evidence="1">The sequence shown here is derived from an EMBL/GenBank/DDBJ whole genome shotgun (WGS) entry which is preliminary data.</text>
</comment>
<keyword evidence="2" id="KW-1185">Reference proteome</keyword>